<reference evidence="2 3" key="1">
    <citation type="submission" date="2019-08" db="EMBL/GenBank/DDBJ databases">
        <authorList>
            <person name="Liang Q."/>
        </authorList>
    </citation>
    <scope>NUCLEOTIDE SEQUENCE [LARGE SCALE GENOMIC DNA]</scope>
    <source>
        <strain evidence="2 3">V1718</strain>
    </source>
</reference>
<keyword evidence="3" id="KW-1185">Reference proteome</keyword>
<protein>
    <recommendedName>
        <fullName evidence="1">Peptidase C-terminal archaeal/bacterial domain-containing protein</fullName>
    </recommendedName>
</protein>
<accession>A0A5B8XJ26</accession>
<dbReference type="Proteomes" id="UP000321595">
    <property type="component" value="Chromosome"/>
</dbReference>
<evidence type="ECO:0000313" key="2">
    <source>
        <dbReference type="EMBL" id="QED25750.1"/>
    </source>
</evidence>
<sequence>MRNPLHIALALGFVFYVGCAESEEGTPTIEASSSDVTKSDGKDDSSLEAVFVDMRFSGELLTSSTWNVDSSIETQLLYTIGHLNGDNSVGRLDKVDLENVQTERDGELYRVTYDATMQVAWGKKDQIPANYTFTLPKDLSNAGQDKFAELYSKTCVDFGASDVDAGSMWYYYRPASYRCNLAESDIIKTEASVEISSVNTTGKYPEYHKVWEDDVLKVVAIFGKYKDHATSSSDAGISAYNSFLRTMQTDLAQMSLVTEPAEVPYNPGVELPEVVFNAELADGKRVEIVALLVDNVREAGPEFTRRYEELSTKADLIAYNGHAGLGANIRALASKGKWTQGQYAIVFMNGCDTYAYIDGSLFEAHAAVNPDDPTGTKHLDLVTNAMPAFFREVSNSTVQFIRGLMDVDQPKTFEQIFAGVDSSQVIIVTGEQDNEFVPGGGEEPEVEAWQGLEQDGAVAKGEEVRVETPTLPAGAYQFVLSGDNDADLYVRVGNEPTSDAYDCRPYKAGSEELCVVELPAPAKIYAMVQGYATSSNFKLVAAPR</sequence>
<dbReference type="RefSeq" id="WP_146956598.1">
    <property type="nucleotide sequence ID" value="NZ_CP042467.1"/>
</dbReference>
<dbReference type="Pfam" id="PF04151">
    <property type="entry name" value="PPC"/>
    <property type="match status" value="1"/>
</dbReference>
<dbReference type="EMBL" id="CP042467">
    <property type="protein sequence ID" value="QED25750.1"/>
    <property type="molecule type" value="Genomic_DNA"/>
</dbReference>
<dbReference type="Gene3D" id="2.60.120.380">
    <property type="match status" value="1"/>
</dbReference>
<organism evidence="2 3">
    <name type="scientific">Microvenator marinus</name>
    <dbReference type="NCBI Taxonomy" id="2600177"/>
    <lineage>
        <taxon>Bacteria</taxon>
        <taxon>Deltaproteobacteria</taxon>
        <taxon>Bradymonadales</taxon>
        <taxon>Microvenatoraceae</taxon>
        <taxon>Microvenator</taxon>
    </lineage>
</organism>
<evidence type="ECO:0000259" key="1">
    <source>
        <dbReference type="Pfam" id="PF04151"/>
    </source>
</evidence>
<dbReference type="InterPro" id="IPR007280">
    <property type="entry name" value="Peptidase_C_arc/bac"/>
</dbReference>
<dbReference type="AlphaFoldDB" id="A0A5B8XJ26"/>
<evidence type="ECO:0000313" key="3">
    <source>
        <dbReference type="Proteomes" id="UP000321595"/>
    </source>
</evidence>
<name>A0A5B8XJ26_9DELT</name>
<dbReference type="OrthoDB" id="5290391at2"/>
<feature type="domain" description="Peptidase C-terminal archaeal/bacterial" evidence="1">
    <location>
        <begin position="477"/>
        <end position="530"/>
    </location>
</feature>
<gene>
    <name evidence="2" type="ORF">FRD01_00425</name>
</gene>
<proteinExistence type="predicted"/>
<dbReference type="KEGG" id="bbae:FRD01_00425"/>